<feature type="region of interest" description="Disordered" evidence="1">
    <location>
        <begin position="1"/>
        <end position="61"/>
    </location>
</feature>
<reference evidence="2 3" key="1">
    <citation type="journal article" date="2020" name="ISME J.">
        <title>Uncovering the hidden diversity of litter-decomposition mechanisms in mushroom-forming fungi.</title>
        <authorList>
            <person name="Floudas D."/>
            <person name="Bentzer J."/>
            <person name="Ahren D."/>
            <person name="Johansson T."/>
            <person name="Persson P."/>
            <person name="Tunlid A."/>
        </authorList>
    </citation>
    <scope>NUCLEOTIDE SEQUENCE [LARGE SCALE GENOMIC DNA]</scope>
    <source>
        <strain evidence="2 3">CBS 101986</strain>
    </source>
</reference>
<evidence type="ECO:0000313" key="3">
    <source>
        <dbReference type="Proteomes" id="UP000567179"/>
    </source>
</evidence>
<organism evidence="2 3">
    <name type="scientific">Psilocybe cf. subviscida</name>
    <dbReference type="NCBI Taxonomy" id="2480587"/>
    <lineage>
        <taxon>Eukaryota</taxon>
        <taxon>Fungi</taxon>
        <taxon>Dikarya</taxon>
        <taxon>Basidiomycota</taxon>
        <taxon>Agaricomycotina</taxon>
        <taxon>Agaricomycetes</taxon>
        <taxon>Agaricomycetidae</taxon>
        <taxon>Agaricales</taxon>
        <taxon>Agaricineae</taxon>
        <taxon>Strophariaceae</taxon>
        <taxon>Psilocybe</taxon>
    </lineage>
</organism>
<keyword evidence="3" id="KW-1185">Reference proteome</keyword>
<sequence length="61" mass="6856">MGHPTPPTPGRKLQAQRKPNKPWHMSDESRSERTAKWKDEAKSKDAAFLTVAPTHPPLKPS</sequence>
<protein>
    <submittedName>
        <fullName evidence="2">Uncharacterized protein</fullName>
    </submittedName>
</protein>
<dbReference type="AlphaFoldDB" id="A0A8H5B2G1"/>
<feature type="compositionally biased region" description="Basic and acidic residues" evidence="1">
    <location>
        <begin position="24"/>
        <end position="45"/>
    </location>
</feature>
<gene>
    <name evidence="2" type="ORF">D9619_007524</name>
</gene>
<evidence type="ECO:0000313" key="2">
    <source>
        <dbReference type="EMBL" id="KAF5315121.1"/>
    </source>
</evidence>
<dbReference type="Proteomes" id="UP000567179">
    <property type="component" value="Unassembled WGS sequence"/>
</dbReference>
<proteinExistence type="predicted"/>
<comment type="caution">
    <text evidence="2">The sequence shown here is derived from an EMBL/GenBank/DDBJ whole genome shotgun (WGS) entry which is preliminary data.</text>
</comment>
<evidence type="ECO:0000256" key="1">
    <source>
        <dbReference type="SAM" id="MobiDB-lite"/>
    </source>
</evidence>
<name>A0A8H5B2G1_9AGAR</name>
<accession>A0A8H5B2G1</accession>
<dbReference type="EMBL" id="JAACJJ010000043">
    <property type="protein sequence ID" value="KAF5315121.1"/>
    <property type="molecule type" value="Genomic_DNA"/>
</dbReference>